<keyword evidence="3" id="KW-1185">Reference proteome</keyword>
<dbReference type="Proteomes" id="UP000218209">
    <property type="component" value="Unassembled WGS sequence"/>
</dbReference>
<gene>
    <name evidence="2" type="ORF">BU14_1672s0001</name>
</gene>
<proteinExistence type="predicted"/>
<organism evidence="2 3">
    <name type="scientific">Porphyra umbilicalis</name>
    <name type="common">Purple laver</name>
    <name type="synonym">Red alga</name>
    <dbReference type="NCBI Taxonomy" id="2786"/>
    <lineage>
        <taxon>Eukaryota</taxon>
        <taxon>Rhodophyta</taxon>
        <taxon>Bangiophyceae</taxon>
        <taxon>Bangiales</taxon>
        <taxon>Bangiaceae</taxon>
        <taxon>Porphyra</taxon>
    </lineage>
</organism>
<dbReference type="AlphaFoldDB" id="A0A1X6NL06"/>
<name>A0A1X6NL06_PORUM</name>
<evidence type="ECO:0000256" key="1">
    <source>
        <dbReference type="SAM" id="MobiDB-lite"/>
    </source>
</evidence>
<reference evidence="2 3" key="1">
    <citation type="submission" date="2017-03" db="EMBL/GenBank/DDBJ databases">
        <title>WGS assembly of Porphyra umbilicalis.</title>
        <authorList>
            <person name="Brawley S.H."/>
            <person name="Blouin N.A."/>
            <person name="Ficko-Blean E."/>
            <person name="Wheeler G.L."/>
            <person name="Lohr M."/>
            <person name="Goodson H.V."/>
            <person name="Jenkins J.W."/>
            <person name="Blaby-Haas C.E."/>
            <person name="Helliwell K.E."/>
            <person name="Chan C."/>
            <person name="Marriage T."/>
            <person name="Bhattacharya D."/>
            <person name="Klein A.S."/>
            <person name="Badis Y."/>
            <person name="Brodie J."/>
            <person name="Cao Y."/>
            <person name="Collen J."/>
            <person name="Dittami S.M."/>
            <person name="Gachon C.M."/>
            <person name="Green B.R."/>
            <person name="Karpowicz S."/>
            <person name="Kim J.W."/>
            <person name="Kudahl U."/>
            <person name="Lin S."/>
            <person name="Michel G."/>
            <person name="Mittag M."/>
            <person name="Olson B.J."/>
            <person name="Pangilinan J."/>
            <person name="Peng Y."/>
            <person name="Qiu H."/>
            <person name="Shu S."/>
            <person name="Singer J.T."/>
            <person name="Smith A.G."/>
            <person name="Sprecher B.N."/>
            <person name="Wagner V."/>
            <person name="Wang W."/>
            <person name="Wang Z.-Y."/>
            <person name="Yan J."/>
            <person name="Yarish C."/>
            <person name="Zoeuner-Riek S."/>
            <person name="Zhuang Y."/>
            <person name="Zou Y."/>
            <person name="Lindquist E.A."/>
            <person name="Grimwood J."/>
            <person name="Barry K."/>
            <person name="Rokhsar D.S."/>
            <person name="Schmutz J."/>
            <person name="Stiller J.W."/>
            <person name="Grossman A.R."/>
            <person name="Prochnik S.E."/>
        </authorList>
    </citation>
    <scope>NUCLEOTIDE SEQUENCE [LARGE SCALE GENOMIC DNA]</scope>
    <source>
        <strain evidence="2">4086291</strain>
    </source>
</reference>
<evidence type="ECO:0000313" key="2">
    <source>
        <dbReference type="EMBL" id="OSX69277.1"/>
    </source>
</evidence>
<sequence>MVRLRQGTANEPATPLLDGAARGSGGLHRGRWLWRSVRATPVEVAPFALVAVSSGTADDHPVGHPRQLLVFPVTPTTRKLPCGRAGVCGSAFMRALGSAPAGRLPWGRHLCAVSDTRGSALAAAISSAVAVFHRGGGSAVAAATSGRPAGVAPRRLMTASSETSVANSMVLPCSAPVLYQLCAAKKFQLF</sequence>
<accession>A0A1X6NL06</accession>
<dbReference type="EMBL" id="KV919647">
    <property type="protein sequence ID" value="OSX69277.1"/>
    <property type="molecule type" value="Genomic_DNA"/>
</dbReference>
<protein>
    <submittedName>
        <fullName evidence="2">Uncharacterized protein</fullName>
    </submittedName>
</protein>
<feature type="region of interest" description="Disordered" evidence="1">
    <location>
        <begin position="1"/>
        <end position="25"/>
    </location>
</feature>
<evidence type="ECO:0000313" key="3">
    <source>
        <dbReference type="Proteomes" id="UP000218209"/>
    </source>
</evidence>